<organism evidence="2 3">
    <name type="scientific">Coniochaeta hoffmannii</name>
    <dbReference type="NCBI Taxonomy" id="91930"/>
    <lineage>
        <taxon>Eukaryota</taxon>
        <taxon>Fungi</taxon>
        <taxon>Dikarya</taxon>
        <taxon>Ascomycota</taxon>
        <taxon>Pezizomycotina</taxon>
        <taxon>Sordariomycetes</taxon>
        <taxon>Sordariomycetidae</taxon>
        <taxon>Coniochaetales</taxon>
        <taxon>Coniochaetaceae</taxon>
        <taxon>Coniochaeta</taxon>
    </lineage>
</organism>
<evidence type="ECO:0000256" key="1">
    <source>
        <dbReference type="SAM" id="SignalP"/>
    </source>
</evidence>
<dbReference type="InterPro" id="IPR012332">
    <property type="entry name" value="Autotransporter_pectin_lyase_C"/>
</dbReference>
<feature type="signal peptide" evidence="1">
    <location>
        <begin position="1"/>
        <end position="19"/>
    </location>
</feature>
<evidence type="ECO:0000313" key="3">
    <source>
        <dbReference type="Proteomes" id="UP001174691"/>
    </source>
</evidence>
<dbReference type="Gene3D" id="2.160.20.20">
    <property type="match status" value="1"/>
</dbReference>
<reference evidence="2" key="1">
    <citation type="submission" date="2022-07" db="EMBL/GenBank/DDBJ databases">
        <title>Fungi with potential for degradation of polypropylene.</title>
        <authorList>
            <person name="Gostincar C."/>
        </authorList>
    </citation>
    <scope>NUCLEOTIDE SEQUENCE</scope>
    <source>
        <strain evidence="2">EXF-13287</strain>
    </source>
</reference>
<dbReference type="AlphaFoldDB" id="A0AA38VB01"/>
<evidence type="ECO:0000313" key="2">
    <source>
        <dbReference type="EMBL" id="KAJ9130454.1"/>
    </source>
</evidence>
<comment type="caution">
    <text evidence="2">The sequence shown here is derived from an EMBL/GenBank/DDBJ whole genome shotgun (WGS) entry which is preliminary data.</text>
</comment>
<protein>
    <submittedName>
        <fullName evidence="2">Uncharacterized protein</fullName>
    </submittedName>
</protein>
<name>A0AA38VB01_9PEZI</name>
<keyword evidence="1" id="KW-0732">Signal</keyword>
<dbReference type="EMBL" id="JANBVN010000269">
    <property type="protein sequence ID" value="KAJ9130454.1"/>
    <property type="molecule type" value="Genomic_DNA"/>
</dbReference>
<gene>
    <name evidence="2" type="ORF">NKR19_g9883</name>
</gene>
<proteinExistence type="predicted"/>
<dbReference type="Proteomes" id="UP001174691">
    <property type="component" value="Unassembled WGS sequence"/>
</dbReference>
<sequence length="443" mass="46791">MKCHSIARALALAFTQSGAVQLQETPDSSSQEQASCSDPSGISFTQITGERVYANVNVSDATEDLSHRDYLMDTTDTCGFLLNDSSILSLLDSNLTKPVYTGQPQLSSIYGSAAVCVVNQSTFNFDHGAISTFGDRQVGVWSHGLNTTVHLTEVSIENKNSTMAFGLVAEREAVLLADLVEYSSDSIGICAFVADGGEITIHESVAHSRGQQSCIFCSLGGGDALGQIHSQHVIGISEKGPAVVLSGNTWLAAFTNTTFIADGPVMTSTKLGSSLLNDTVLRVTSSSLTATNPSHAVLLFTLKDIDAIFYRSELIPSASNVLLQVACSGAAQAGDCNPFRAMDPAFLTWKLSSYTTWAGAITSSNSSSISGSSPVNLLIDNTSRWNVTKESWVQALASAQGDLSNVFVAEAGVVVHYNGSHVLNKYLEGKMVELQGGGSAQPY</sequence>
<keyword evidence="3" id="KW-1185">Reference proteome</keyword>
<feature type="chain" id="PRO_5041249309" evidence="1">
    <location>
        <begin position="20"/>
        <end position="443"/>
    </location>
</feature>
<accession>A0AA38VB01</accession>